<comment type="caution">
    <text evidence="1">The sequence shown here is derived from an EMBL/GenBank/DDBJ whole genome shotgun (WGS) entry which is preliminary data.</text>
</comment>
<evidence type="ECO:0000313" key="2">
    <source>
        <dbReference type="Proteomes" id="UP000814140"/>
    </source>
</evidence>
<reference evidence="1" key="1">
    <citation type="submission" date="2021-03" db="EMBL/GenBank/DDBJ databases">
        <authorList>
            <consortium name="DOE Joint Genome Institute"/>
            <person name="Ahrendt S."/>
            <person name="Looney B.P."/>
            <person name="Miyauchi S."/>
            <person name="Morin E."/>
            <person name="Drula E."/>
            <person name="Courty P.E."/>
            <person name="Chicoki N."/>
            <person name="Fauchery L."/>
            <person name="Kohler A."/>
            <person name="Kuo A."/>
            <person name="Labutti K."/>
            <person name="Pangilinan J."/>
            <person name="Lipzen A."/>
            <person name="Riley R."/>
            <person name="Andreopoulos W."/>
            <person name="He G."/>
            <person name="Johnson J."/>
            <person name="Barry K.W."/>
            <person name="Grigoriev I.V."/>
            <person name="Nagy L."/>
            <person name="Hibbett D."/>
            <person name="Henrissat B."/>
            <person name="Matheny P.B."/>
            <person name="Labbe J."/>
            <person name="Martin F."/>
        </authorList>
    </citation>
    <scope>NUCLEOTIDE SEQUENCE</scope>
    <source>
        <strain evidence="1">HHB10654</strain>
    </source>
</reference>
<dbReference type="EMBL" id="MU277191">
    <property type="protein sequence ID" value="KAI0067106.1"/>
    <property type="molecule type" value="Genomic_DNA"/>
</dbReference>
<name>A0ACB8TFA9_9AGAM</name>
<dbReference type="Proteomes" id="UP000814140">
    <property type="component" value="Unassembled WGS sequence"/>
</dbReference>
<accession>A0ACB8TFA9</accession>
<proteinExistence type="predicted"/>
<sequence length="198" mass="21930">MPPKGCRHKAYKPKSLDVSLSPSQDEILLNAMAAKLTLHHPEVVELWQEAKLRLGVREAGDDLYEFIRKNTTLTVTMTATTEDAIQPLEKAEGDIRAGKRSPVVHSTGSDSPLTYDCFMPIFIVDPWVSLPTLFDKTAGKQLAVQDGEIIVRRGRWEYTAIAPKAHGGLRLMEGERVAVIGARFTMPFEMARIVAEGS</sequence>
<gene>
    <name evidence="1" type="ORF">BV25DRAFT_1912436</name>
</gene>
<reference evidence="1" key="2">
    <citation type="journal article" date="2022" name="New Phytol.">
        <title>Evolutionary transition to the ectomycorrhizal habit in the genomes of a hyperdiverse lineage of mushroom-forming fungi.</title>
        <authorList>
            <person name="Looney B."/>
            <person name="Miyauchi S."/>
            <person name="Morin E."/>
            <person name="Drula E."/>
            <person name="Courty P.E."/>
            <person name="Kohler A."/>
            <person name="Kuo A."/>
            <person name="LaButti K."/>
            <person name="Pangilinan J."/>
            <person name="Lipzen A."/>
            <person name="Riley R."/>
            <person name="Andreopoulos W."/>
            <person name="He G."/>
            <person name="Johnson J."/>
            <person name="Nolan M."/>
            <person name="Tritt A."/>
            <person name="Barry K.W."/>
            <person name="Grigoriev I.V."/>
            <person name="Nagy L.G."/>
            <person name="Hibbett D."/>
            <person name="Henrissat B."/>
            <person name="Matheny P.B."/>
            <person name="Labbe J."/>
            <person name="Martin F.M."/>
        </authorList>
    </citation>
    <scope>NUCLEOTIDE SEQUENCE</scope>
    <source>
        <strain evidence="1">HHB10654</strain>
    </source>
</reference>
<keyword evidence="2" id="KW-1185">Reference proteome</keyword>
<protein>
    <submittedName>
        <fullName evidence="1">Uncharacterized protein</fullName>
    </submittedName>
</protein>
<evidence type="ECO:0000313" key="1">
    <source>
        <dbReference type="EMBL" id="KAI0067106.1"/>
    </source>
</evidence>
<organism evidence="1 2">
    <name type="scientific">Artomyces pyxidatus</name>
    <dbReference type="NCBI Taxonomy" id="48021"/>
    <lineage>
        <taxon>Eukaryota</taxon>
        <taxon>Fungi</taxon>
        <taxon>Dikarya</taxon>
        <taxon>Basidiomycota</taxon>
        <taxon>Agaricomycotina</taxon>
        <taxon>Agaricomycetes</taxon>
        <taxon>Russulales</taxon>
        <taxon>Auriscalpiaceae</taxon>
        <taxon>Artomyces</taxon>
    </lineage>
</organism>